<evidence type="ECO:0008006" key="2">
    <source>
        <dbReference type="Google" id="ProtNLM"/>
    </source>
</evidence>
<evidence type="ECO:0000313" key="1">
    <source>
        <dbReference type="EMBL" id="SVA47628.1"/>
    </source>
</evidence>
<name>A0A381W6N8_9ZZZZ</name>
<reference evidence="1" key="1">
    <citation type="submission" date="2018-05" db="EMBL/GenBank/DDBJ databases">
        <authorList>
            <person name="Lanie J.A."/>
            <person name="Ng W.-L."/>
            <person name="Kazmierczak K.M."/>
            <person name="Andrzejewski T.M."/>
            <person name="Davidsen T.M."/>
            <person name="Wayne K.J."/>
            <person name="Tettelin H."/>
            <person name="Glass J.I."/>
            <person name="Rusch D."/>
            <person name="Podicherti R."/>
            <person name="Tsui H.-C.T."/>
            <person name="Winkler M.E."/>
        </authorList>
    </citation>
    <scope>NUCLEOTIDE SEQUENCE</scope>
</reference>
<organism evidence="1">
    <name type="scientific">marine metagenome</name>
    <dbReference type="NCBI Taxonomy" id="408172"/>
    <lineage>
        <taxon>unclassified sequences</taxon>
        <taxon>metagenomes</taxon>
        <taxon>ecological metagenomes</taxon>
    </lineage>
</organism>
<dbReference type="SUPFAM" id="SSF53254">
    <property type="entry name" value="Phosphoglycerate mutase-like"/>
    <property type="match status" value="1"/>
</dbReference>
<dbReference type="CDD" id="cd07040">
    <property type="entry name" value="HP"/>
    <property type="match status" value="1"/>
</dbReference>
<dbReference type="Pfam" id="PF00300">
    <property type="entry name" value="His_Phos_1"/>
    <property type="match status" value="1"/>
</dbReference>
<dbReference type="InterPro" id="IPR013078">
    <property type="entry name" value="His_Pase_superF_clade-1"/>
</dbReference>
<dbReference type="AlphaFoldDB" id="A0A381W6N8"/>
<protein>
    <recommendedName>
        <fullName evidence="2">Histidine phosphatase family protein</fullName>
    </recommendedName>
</protein>
<gene>
    <name evidence="1" type="ORF">METZ01_LOCUS100482</name>
</gene>
<sequence length="173" mass="19383">MKKVIFIILIQFFGCTAPKSTYQTEDFTCYPKAVYLFRHAEKQIIKGEDNPELTKAGFVRSNALAEAMTDITAGLIYSSEYARTQQTVAPLAKQWGSDIIIKTAKDPEAQIEAALSNCNQHVIIAGHSNTIPNLISLFGVVEEITIEDNQYGDLFIIEWEDARPQLRIEQVGK</sequence>
<proteinExistence type="predicted"/>
<dbReference type="InterPro" id="IPR029033">
    <property type="entry name" value="His_PPase_superfam"/>
</dbReference>
<accession>A0A381W6N8</accession>
<dbReference type="EMBL" id="UINC01010731">
    <property type="protein sequence ID" value="SVA47628.1"/>
    <property type="molecule type" value="Genomic_DNA"/>
</dbReference>
<dbReference type="Gene3D" id="3.40.50.1240">
    <property type="entry name" value="Phosphoglycerate mutase-like"/>
    <property type="match status" value="1"/>
</dbReference>